<dbReference type="VEuPathDB" id="FungiDB:AJ78_08925"/>
<dbReference type="AlphaFoldDB" id="A0A1J9Q1G4"/>
<sequence>MTFKEFIVTTENDHETLHALNSLKSSVMISDLLLLSAGSRYFYTL</sequence>
<dbReference type="EMBL" id="LGRN01001128">
    <property type="protein sequence ID" value="OJD09796.1"/>
    <property type="molecule type" value="Genomic_DNA"/>
</dbReference>
<protein>
    <submittedName>
        <fullName evidence="1">Uncharacterized protein</fullName>
    </submittedName>
</protein>
<evidence type="ECO:0000313" key="1">
    <source>
        <dbReference type="EMBL" id="OJD09796.1"/>
    </source>
</evidence>
<reference evidence="1 2" key="1">
    <citation type="submission" date="2015-07" db="EMBL/GenBank/DDBJ databases">
        <title>Emmonsia species relationships and genome sequence.</title>
        <authorList>
            <consortium name="The Broad Institute Genomics Platform"/>
            <person name="Cuomo C.A."/>
            <person name="Munoz J.F."/>
            <person name="Imamovic A."/>
            <person name="Priest M.E."/>
            <person name="Young S."/>
            <person name="Clay O.K."/>
            <person name="McEwen J.G."/>
        </authorList>
    </citation>
    <scope>NUCLEOTIDE SEQUENCE [LARGE SCALE GENOMIC DNA]</scope>
    <source>
        <strain evidence="1 2">UAMH 9510</strain>
    </source>
</reference>
<organism evidence="1 2">
    <name type="scientific">Emergomyces pasteurianus Ep9510</name>
    <dbReference type="NCBI Taxonomy" id="1447872"/>
    <lineage>
        <taxon>Eukaryota</taxon>
        <taxon>Fungi</taxon>
        <taxon>Dikarya</taxon>
        <taxon>Ascomycota</taxon>
        <taxon>Pezizomycotina</taxon>
        <taxon>Eurotiomycetes</taxon>
        <taxon>Eurotiomycetidae</taxon>
        <taxon>Onygenales</taxon>
        <taxon>Ajellomycetaceae</taxon>
        <taxon>Emergomyces</taxon>
    </lineage>
</organism>
<accession>A0A1J9Q1G4</accession>
<evidence type="ECO:0000313" key="2">
    <source>
        <dbReference type="Proteomes" id="UP000182235"/>
    </source>
</evidence>
<keyword evidence="2" id="KW-1185">Reference proteome</keyword>
<comment type="caution">
    <text evidence="1">The sequence shown here is derived from an EMBL/GenBank/DDBJ whole genome shotgun (WGS) entry which is preliminary data.</text>
</comment>
<gene>
    <name evidence="1" type="ORF">AJ78_08925</name>
</gene>
<name>A0A1J9Q1G4_9EURO</name>
<dbReference type="Proteomes" id="UP000182235">
    <property type="component" value="Unassembled WGS sequence"/>
</dbReference>
<proteinExistence type="predicted"/>